<evidence type="ECO:0000313" key="1">
    <source>
        <dbReference type="EMBL" id="GAA3999160.1"/>
    </source>
</evidence>
<dbReference type="EMBL" id="BAABDJ010000006">
    <property type="protein sequence ID" value="GAA3999160.1"/>
    <property type="molecule type" value="Genomic_DNA"/>
</dbReference>
<dbReference type="RefSeq" id="WP_345071101.1">
    <property type="nucleotide sequence ID" value="NZ_BAABDJ010000006.1"/>
</dbReference>
<accession>A0ABP7RLD9</accession>
<dbReference type="SUPFAM" id="SSF46689">
    <property type="entry name" value="Homeodomain-like"/>
    <property type="match status" value="1"/>
</dbReference>
<dbReference type="InterPro" id="IPR009057">
    <property type="entry name" value="Homeodomain-like_sf"/>
</dbReference>
<protein>
    <recommendedName>
        <fullName evidence="3">Helix-turn-helix domain-containing protein</fullName>
    </recommendedName>
</protein>
<comment type="caution">
    <text evidence="1">The sequence shown here is derived from an EMBL/GenBank/DDBJ whole genome shotgun (WGS) entry which is preliminary data.</text>
</comment>
<reference evidence="2" key="1">
    <citation type="journal article" date="2019" name="Int. J. Syst. Evol. Microbiol.">
        <title>The Global Catalogue of Microorganisms (GCM) 10K type strain sequencing project: providing services to taxonomists for standard genome sequencing and annotation.</title>
        <authorList>
            <consortium name="The Broad Institute Genomics Platform"/>
            <consortium name="The Broad Institute Genome Sequencing Center for Infectious Disease"/>
            <person name="Wu L."/>
            <person name="Ma J."/>
        </authorList>
    </citation>
    <scope>NUCLEOTIDE SEQUENCE [LARGE SCALE GENOMIC DNA]</scope>
    <source>
        <strain evidence="2">JCM 17224</strain>
    </source>
</reference>
<dbReference type="Proteomes" id="UP001500567">
    <property type="component" value="Unassembled WGS sequence"/>
</dbReference>
<proteinExistence type="predicted"/>
<gene>
    <name evidence="1" type="ORF">GCM10022408_07620</name>
</gene>
<keyword evidence="2" id="KW-1185">Reference proteome</keyword>
<organism evidence="1 2">
    <name type="scientific">Hymenobacter fastidiosus</name>
    <dbReference type="NCBI Taxonomy" id="486264"/>
    <lineage>
        <taxon>Bacteria</taxon>
        <taxon>Pseudomonadati</taxon>
        <taxon>Bacteroidota</taxon>
        <taxon>Cytophagia</taxon>
        <taxon>Cytophagales</taxon>
        <taxon>Hymenobacteraceae</taxon>
        <taxon>Hymenobacter</taxon>
    </lineage>
</organism>
<name>A0ABP7RLD9_9BACT</name>
<evidence type="ECO:0008006" key="3">
    <source>
        <dbReference type="Google" id="ProtNLM"/>
    </source>
</evidence>
<evidence type="ECO:0000313" key="2">
    <source>
        <dbReference type="Proteomes" id="UP001500567"/>
    </source>
</evidence>
<sequence>MIVYRLFLTAEERQTLAGWQKKYKSHSPKLQRIQILLNSDEQAGRRPASELAAVLGVSTKTVERVRRQFCEEGMALFEPKIRKTRSDKKIDGRVEAHLTALLCQSPPDGQPRWQLRLLAERLVELAVVEHISTTMVARLLKKTSSSLSTARSSG</sequence>
<dbReference type="Pfam" id="PF13565">
    <property type="entry name" value="HTH_32"/>
    <property type="match status" value="1"/>
</dbReference>